<name>A0A857KTH1_9ACTN</name>
<accession>A0A857KTH1</accession>
<reference evidence="1" key="1">
    <citation type="journal article" date="2021" name="Nat. Microbiol.">
        <title>Cocultivation of an ultrasmall environmental parasitic bacterium with lytic ability against bacteria associated with wastewater foams.</title>
        <authorList>
            <person name="Batinovic S."/>
            <person name="Rose J.J.A."/>
            <person name="Ratcliffe J."/>
            <person name="Seviour R.J."/>
            <person name="Petrovski S."/>
        </authorList>
    </citation>
    <scope>NUCLEOTIDE SEQUENCE</scope>
    <source>
        <strain evidence="1">CON44</strain>
    </source>
</reference>
<evidence type="ECO:0000313" key="1">
    <source>
        <dbReference type="EMBL" id="QHN37996.1"/>
    </source>
</evidence>
<gene>
    <name evidence="1" type="ORF">GII30_01270</name>
</gene>
<dbReference type="AlphaFoldDB" id="A0A857KTH1"/>
<proteinExistence type="predicted"/>
<organism evidence="1">
    <name type="scientific">Gordonia amarae</name>
    <dbReference type="NCBI Taxonomy" id="36821"/>
    <lineage>
        <taxon>Bacteria</taxon>
        <taxon>Bacillati</taxon>
        <taxon>Actinomycetota</taxon>
        <taxon>Actinomycetes</taxon>
        <taxon>Mycobacteriales</taxon>
        <taxon>Gordoniaceae</taxon>
        <taxon>Gordonia</taxon>
    </lineage>
</organism>
<sequence>MVATETFTELLRRPRDVVAKTDDGPVHITRRDADDLILMRADDLDQQERGIAAASGLLRATLRSDGNLTTAFDSLYPWFALLSPAEQKACVDDVSKHLWSAADLGTYGALLRRVTGWRTTAEGYAAGATAPADIQWSSEAVAEATTTRPRRARK</sequence>
<dbReference type="RefSeq" id="WP_005189134.1">
    <property type="nucleotide sequence ID" value="NZ_CP045804.1"/>
</dbReference>
<protein>
    <submittedName>
        <fullName evidence="1">Uncharacterized protein</fullName>
    </submittedName>
</protein>
<dbReference type="EMBL" id="CP045810">
    <property type="protein sequence ID" value="QHN37996.1"/>
    <property type="molecule type" value="Genomic_DNA"/>
</dbReference>